<keyword evidence="2" id="KW-1185">Reference proteome</keyword>
<evidence type="ECO:0000313" key="2">
    <source>
        <dbReference type="Proteomes" id="UP000076842"/>
    </source>
</evidence>
<reference evidence="1 2" key="1">
    <citation type="journal article" date="2016" name="Mol. Biol. Evol.">
        <title>Comparative Genomics of Early-Diverging Mushroom-Forming Fungi Provides Insights into the Origins of Lignocellulose Decay Capabilities.</title>
        <authorList>
            <person name="Nagy L.G."/>
            <person name="Riley R."/>
            <person name="Tritt A."/>
            <person name="Adam C."/>
            <person name="Daum C."/>
            <person name="Floudas D."/>
            <person name="Sun H."/>
            <person name="Yadav J.S."/>
            <person name="Pangilinan J."/>
            <person name="Larsson K.H."/>
            <person name="Matsuura K."/>
            <person name="Barry K."/>
            <person name="Labutti K."/>
            <person name="Kuo R."/>
            <person name="Ohm R.A."/>
            <person name="Bhattacharya S.S."/>
            <person name="Shirouzu T."/>
            <person name="Yoshinaga Y."/>
            <person name="Martin F.M."/>
            <person name="Grigoriev I.V."/>
            <person name="Hibbett D.S."/>
        </authorList>
    </citation>
    <scope>NUCLEOTIDE SEQUENCE [LARGE SCALE GENOMIC DNA]</scope>
    <source>
        <strain evidence="1 2">HHB12733</strain>
    </source>
</reference>
<sequence>MICERSRWLLKPLFIYSFFLHRTVCKGRENLLLQFCKLCNTVNHVCIVAACPTRAIVAPSSEMLLKHRGKIWRLGRTSIIMGRSISEISTECK</sequence>
<dbReference type="EMBL" id="KV424043">
    <property type="protein sequence ID" value="KZT53220.1"/>
    <property type="molecule type" value="Genomic_DNA"/>
</dbReference>
<name>A0A165DP05_9BASI</name>
<protein>
    <submittedName>
        <fullName evidence="1">Uncharacterized protein</fullName>
    </submittedName>
</protein>
<dbReference type="AlphaFoldDB" id="A0A165DP05"/>
<dbReference type="InParanoid" id="A0A165DP05"/>
<gene>
    <name evidence="1" type="ORF">CALCODRAFT_60380</name>
</gene>
<organism evidence="1 2">
    <name type="scientific">Calocera cornea HHB12733</name>
    <dbReference type="NCBI Taxonomy" id="1353952"/>
    <lineage>
        <taxon>Eukaryota</taxon>
        <taxon>Fungi</taxon>
        <taxon>Dikarya</taxon>
        <taxon>Basidiomycota</taxon>
        <taxon>Agaricomycotina</taxon>
        <taxon>Dacrymycetes</taxon>
        <taxon>Dacrymycetales</taxon>
        <taxon>Dacrymycetaceae</taxon>
        <taxon>Calocera</taxon>
    </lineage>
</organism>
<dbReference type="Proteomes" id="UP000076842">
    <property type="component" value="Unassembled WGS sequence"/>
</dbReference>
<evidence type="ECO:0000313" key="1">
    <source>
        <dbReference type="EMBL" id="KZT53220.1"/>
    </source>
</evidence>
<accession>A0A165DP05</accession>
<proteinExistence type="predicted"/>